<sequence>MMAFIMLATTSVAFSPPMLMSRFFKAVATHSSRMASFAASNSATVMAGSLGNDVAAMAGGGGAASAPEASSRAILPSSCESSWWVSLFWRRTSSSRRRMRSSAGLAPSYSPWMPRGCSTGRA</sequence>
<proteinExistence type="predicted"/>
<reference evidence="1" key="1">
    <citation type="submission" date="2019-12" db="EMBL/GenBank/DDBJ databases">
        <title>An insight into the sialome of adult female Ixodes ricinus ticks feeding for 6 days.</title>
        <authorList>
            <person name="Perner J."/>
            <person name="Ribeiro J.M.C."/>
        </authorList>
    </citation>
    <scope>NUCLEOTIDE SEQUENCE</scope>
    <source>
        <strain evidence="1">Semi-engorged</strain>
        <tissue evidence="1">Salivary glands</tissue>
    </source>
</reference>
<name>A0A6B0UPS9_IXORI</name>
<dbReference type="EMBL" id="GIFC01009305">
    <property type="protein sequence ID" value="MXU91388.1"/>
    <property type="molecule type" value="Transcribed_RNA"/>
</dbReference>
<dbReference type="AlphaFoldDB" id="A0A6B0UPS9"/>
<protein>
    <submittedName>
        <fullName evidence="1">Putative secreted protein</fullName>
    </submittedName>
</protein>
<organism evidence="1">
    <name type="scientific">Ixodes ricinus</name>
    <name type="common">Common tick</name>
    <name type="synonym">Acarus ricinus</name>
    <dbReference type="NCBI Taxonomy" id="34613"/>
    <lineage>
        <taxon>Eukaryota</taxon>
        <taxon>Metazoa</taxon>
        <taxon>Ecdysozoa</taxon>
        <taxon>Arthropoda</taxon>
        <taxon>Chelicerata</taxon>
        <taxon>Arachnida</taxon>
        <taxon>Acari</taxon>
        <taxon>Parasitiformes</taxon>
        <taxon>Ixodida</taxon>
        <taxon>Ixodoidea</taxon>
        <taxon>Ixodidae</taxon>
        <taxon>Ixodinae</taxon>
        <taxon>Ixodes</taxon>
    </lineage>
</organism>
<accession>A0A6B0UPS9</accession>
<evidence type="ECO:0000313" key="1">
    <source>
        <dbReference type="EMBL" id="MXU91388.1"/>
    </source>
</evidence>